<feature type="domain" description="MIOS-like alpha-solenoid" evidence="6">
    <location>
        <begin position="741"/>
        <end position="976"/>
    </location>
</feature>
<dbReference type="PANTHER" id="PTHR16453:SF9">
    <property type="entry name" value="GATOR COMPLEX PROTEIN MIOS"/>
    <property type="match status" value="1"/>
</dbReference>
<evidence type="ECO:0000256" key="2">
    <source>
        <dbReference type="ARBA" id="ARBA00022574"/>
    </source>
</evidence>
<keyword evidence="2" id="KW-0853">WD repeat</keyword>
<comment type="similarity">
    <text evidence="1">Belongs to the WD repeat mio family.</text>
</comment>
<gene>
    <name evidence="7" type="ORF">DSL72_000121</name>
</gene>
<evidence type="ECO:0008006" key="9">
    <source>
        <dbReference type="Google" id="ProtNLM"/>
    </source>
</evidence>
<sequence>MEQHRADQARASREMAEQLSTNPEQPAEQLSAAPIPKPNPFGPQNIRNNKSVKYIVALSGSDYDFKVGYNIDTPDHSLESADIDDDRGLKFTPHSELNIANHEIVSEAISILDLFGFVQNLVYLQLRSESSPLGTWQYRQPDRSSRVDRVKLLDWTRVPDWHFPANMDKTEGIIRWSPKSARSQFVAFNLNYRILQVYAAKGFAHPGNFEYETLSRYIDIPSLNTFDWSPIVEGLVAVGTSSGELQLLRVDDNSNAVLSLSVKQPRACQAVAFNTTGLLAIGLERVRNDGSLQIWDVNQRLAGWDTSQPGWKVPNNAVEPRKLESATVTSIKFFEDQPQTLAIGIKNSCVRIHDLRDPNSGVITFQTKCNNNLTIDYSDSNYFASSSLDQPGLMVWDRRASTRATASPMYLDAFDNDGYAWGAALQLKKVISTDKQGSYIKSLRYCREQRGTLGVLSNTGQLQILKINKEYYDPDSEDDVKGSPELLQVKKSFDLEYPYFDADRGRRQEDRIVSFDWLTLGTTDLQPRVVALRASGSFEIMQIPPNTNGQMVDFMPWQVPHNHDKVPYHTLMEFEDPEERRANLGPLYADQLKSQTPVFGPDGYNMPHVQKSLATALDKALERPDISTSDVKTEIPGSQIRRAAFTKETFAEAIERQLSIVNDPVSETFVKKNDLGDDDGPTSLDDLLSAMDLSSRSKMQIQNSSPTDIFSSREMHEALLASRIPTSKAEALLIDNLFIYRALNGYLFDCNKNKSLVKEDPWLGDVWYWISVAEKAAKDDGMLSSTLDLSYLGVYTLWNNDLGRKVESRLVDSIIVPDRTEWERLIAIINKRVGYEEYTGVPTMKPQHRQLCLAQCGFSKPAAELKEILARLEGRGEYTKAAARALFEGEPENAVDILRRGDKELVFAAVALDVTTKSPSNLDLSNWSKALQDQAHVSGDPYLRAIFSYVTTRDWEVIANETSLPLRYRAGVALRYLSDLQLTEWLDKELEEAIQHGDIEGIVLAGITNYMVDILAKYVAKFFDYQTAILIMSFCYPRYLSDIRCDAWREEYRAYLNRHQQFILRVQFDQGTAKKSRQRDGVPVIKPPIRQVTVRCLYCDARSANDRHNATGDAPVPPNSSAGPSSTADERNPLMTSGINAGLSCPRCGSHLPRCAICLEICGSPRSDRPELSDDPVVKRMGNQLTFCMKCKHAAHMDHAVAWFDRHIECPVAECKCRCNFRPNADIA</sequence>
<dbReference type="InterPro" id="IPR015943">
    <property type="entry name" value="WD40/YVTN_repeat-like_dom_sf"/>
</dbReference>
<keyword evidence="3" id="KW-0677">Repeat</keyword>
<dbReference type="GO" id="GO:1904263">
    <property type="term" value="P:positive regulation of TORC1 signaling"/>
    <property type="evidence" value="ECO:0007669"/>
    <property type="project" value="TreeGrafter"/>
</dbReference>
<dbReference type="PANTHER" id="PTHR16453">
    <property type="entry name" value="WD40 DOMAIN-CONTAINING PROTEIN MIO FAMILY MEMBER"/>
    <property type="match status" value="1"/>
</dbReference>
<evidence type="ECO:0000256" key="1">
    <source>
        <dbReference type="ARBA" id="ARBA00009713"/>
    </source>
</evidence>
<evidence type="ECO:0000256" key="4">
    <source>
        <dbReference type="SAM" id="MobiDB-lite"/>
    </source>
</evidence>
<dbReference type="InterPro" id="IPR049092">
    <property type="entry name" value="MIOS_a-sol"/>
</dbReference>
<dbReference type="CDD" id="cd16691">
    <property type="entry name" value="mRING-H2-C3H3C2_Mio"/>
    <property type="match status" value="1"/>
</dbReference>
<feature type="domain" description="GATOR2 complex protein MIO zinc-ribbon like" evidence="5">
    <location>
        <begin position="1143"/>
        <end position="1220"/>
    </location>
</feature>
<evidence type="ECO:0000313" key="8">
    <source>
        <dbReference type="Proteomes" id="UP000672032"/>
    </source>
</evidence>
<evidence type="ECO:0000256" key="3">
    <source>
        <dbReference type="ARBA" id="ARBA00022737"/>
    </source>
</evidence>
<evidence type="ECO:0000313" key="7">
    <source>
        <dbReference type="EMBL" id="QSZ30565.1"/>
    </source>
</evidence>
<feature type="compositionally biased region" description="Basic and acidic residues" evidence="4">
    <location>
        <begin position="1"/>
        <end position="16"/>
    </location>
</feature>
<dbReference type="InterPro" id="IPR037593">
    <property type="entry name" value="MIOS/Sea4"/>
</dbReference>
<dbReference type="Pfam" id="PF17034">
    <property type="entry name" value="zinc_ribbon_16"/>
    <property type="match status" value="1"/>
</dbReference>
<evidence type="ECO:0000259" key="5">
    <source>
        <dbReference type="Pfam" id="PF17034"/>
    </source>
</evidence>
<reference evidence="7" key="1">
    <citation type="submission" date="2020-10" db="EMBL/GenBank/DDBJ databases">
        <title>Genome Sequence of Monilinia vaccinii-corymbosi Sheds Light on Mummy Berry Disease Infection of Blueberry and Mating Type.</title>
        <authorList>
            <person name="Yow A.G."/>
            <person name="Zhang Y."/>
            <person name="Bansal K."/>
            <person name="Eacker S.M."/>
            <person name="Sullivan S."/>
            <person name="Liachko I."/>
            <person name="Cubeta M.A."/>
            <person name="Rollins J.A."/>
            <person name="Ashrafi H."/>
        </authorList>
    </citation>
    <scope>NUCLEOTIDE SEQUENCE</scope>
    <source>
        <strain evidence="7">RL-1</strain>
    </source>
</reference>
<feature type="region of interest" description="Disordered" evidence="4">
    <location>
        <begin position="1"/>
        <end position="46"/>
    </location>
</feature>
<dbReference type="Pfam" id="PF21719">
    <property type="entry name" value="MIOS_a-sol"/>
    <property type="match status" value="1"/>
</dbReference>
<dbReference type="EMBL" id="CP063406">
    <property type="protein sequence ID" value="QSZ30565.1"/>
    <property type="molecule type" value="Genomic_DNA"/>
</dbReference>
<evidence type="ECO:0000259" key="6">
    <source>
        <dbReference type="Pfam" id="PF21719"/>
    </source>
</evidence>
<dbReference type="SUPFAM" id="SSF50978">
    <property type="entry name" value="WD40 repeat-like"/>
    <property type="match status" value="1"/>
</dbReference>
<dbReference type="GO" id="GO:0005737">
    <property type="term" value="C:cytoplasm"/>
    <property type="evidence" value="ECO:0007669"/>
    <property type="project" value="TreeGrafter"/>
</dbReference>
<organism evidence="7 8">
    <name type="scientific">Monilinia vaccinii-corymbosi</name>
    <dbReference type="NCBI Taxonomy" id="61207"/>
    <lineage>
        <taxon>Eukaryota</taxon>
        <taxon>Fungi</taxon>
        <taxon>Dikarya</taxon>
        <taxon>Ascomycota</taxon>
        <taxon>Pezizomycotina</taxon>
        <taxon>Leotiomycetes</taxon>
        <taxon>Helotiales</taxon>
        <taxon>Sclerotiniaceae</taxon>
        <taxon>Monilinia</taxon>
    </lineage>
</organism>
<feature type="region of interest" description="Disordered" evidence="4">
    <location>
        <begin position="1108"/>
        <end position="1133"/>
    </location>
</feature>
<name>A0A8A3NY15_9HELO</name>
<dbReference type="OrthoDB" id="341486at2759"/>
<accession>A0A8A3NY15</accession>
<proteinExistence type="inferred from homology"/>
<dbReference type="Proteomes" id="UP000672032">
    <property type="component" value="Chromosome 2"/>
</dbReference>
<dbReference type="FunFam" id="2.130.10.10:FF:001167">
    <property type="entry name" value="Uncharacterized protein"/>
    <property type="match status" value="1"/>
</dbReference>
<dbReference type="AlphaFoldDB" id="A0A8A3NY15"/>
<keyword evidence="8" id="KW-1185">Reference proteome</keyword>
<dbReference type="Gene3D" id="2.130.10.10">
    <property type="entry name" value="YVTN repeat-like/Quinoprotein amine dehydrogenase"/>
    <property type="match status" value="1"/>
</dbReference>
<protein>
    <recommendedName>
        <fullName evidence="9">WD repeat protein mio zinc-ribbon like domain-containing protein</fullName>
    </recommendedName>
</protein>
<dbReference type="InterPro" id="IPR036322">
    <property type="entry name" value="WD40_repeat_dom_sf"/>
</dbReference>
<dbReference type="InterPro" id="IPR031488">
    <property type="entry name" value="Zn_ribbon_mio"/>
</dbReference>